<reference evidence="2" key="1">
    <citation type="submission" date="2021-05" db="EMBL/GenBank/DDBJ databases">
        <title>Molecular characterization for Shewanella algae harboring chromosomal blaOXA-55-like strains isolated from clinical and environment sample.</title>
        <authorList>
            <person name="Ohama Y."/>
            <person name="Aoki K."/>
            <person name="Harada S."/>
            <person name="Moriya K."/>
            <person name="Ishii Y."/>
            <person name="Tateda K."/>
        </authorList>
    </citation>
    <scope>NUCLEOTIDE SEQUENCE</scope>
    <source>
        <strain evidence="2">JCM 11563</strain>
    </source>
</reference>
<organism evidence="2 3">
    <name type="scientific">Shewanella sairae</name>
    <dbReference type="NCBI Taxonomy" id="190310"/>
    <lineage>
        <taxon>Bacteria</taxon>
        <taxon>Pseudomonadati</taxon>
        <taxon>Pseudomonadota</taxon>
        <taxon>Gammaproteobacteria</taxon>
        <taxon>Alteromonadales</taxon>
        <taxon>Shewanellaceae</taxon>
        <taxon>Shewanella</taxon>
    </lineage>
</organism>
<keyword evidence="1" id="KW-1133">Transmembrane helix</keyword>
<dbReference type="SUPFAM" id="SSF54523">
    <property type="entry name" value="Pili subunits"/>
    <property type="match status" value="1"/>
</dbReference>
<dbReference type="Pfam" id="PF07963">
    <property type="entry name" value="N_methyl"/>
    <property type="match status" value="1"/>
</dbReference>
<protein>
    <submittedName>
        <fullName evidence="2">Type IV pilin</fullName>
    </submittedName>
</protein>
<feature type="transmembrane region" description="Helical" evidence="1">
    <location>
        <begin position="12"/>
        <end position="32"/>
    </location>
</feature>
<dbReference type="Gene3D" id="3.30.700.10">
    <property type="entry name" value="Glycoprotein, Type 4 Pilin"/>
    <property type="match status" value="1"/>
</dbReference>
<dbReference type="NCBIfam" id="TIGR02532">
    <property type="entry name" value="IV_pilin_GFxxxE"/>
    <property type="match status" value="1"/>
</dbReference>
<dbReference type="InterPro" id="IPR012902">
    <property type="entry name" value="N_methyl_site"/>
</dbReference>
<evidence type="ECO:0000313" key="3">
    <source>
        <dbReference type="Proteomes" id="UP000887104"/>
    </source>
</evidence>
<sequence>MALTSKPAQGFTLIELVVVLIVLGIIAVIALPKFVDLKTDSKIATLDGIAGAMKSGLDLIHSKAVIEGQAKGTGSIVHAGVTIPLYNGYPAVDGTDSFDELNRQVRAWLDIDSVSLTTIRQDPDAAPFFIDKSTANNHIYVFFSEDLNDKSVSFNCHIRYENAINATEPVITVKNTDC</sequence>
<dbReference type="Proteomes" id="UP000887104">
    <property type="component" value="Unassembled WGS sequence"/>
</dbReference>
<keyword evidence="1" id="KW-0472">Membrane</keyword>
<accession>A0ABQ4PA03</accession>
<keyword evidence="3" id="KW-1185">Reference proteome</keyword>
<proteinExistence type="predicted"/>
<name>A0ABQ4PA03_9GAMM</name>
<dbReference type="EMBL" id="BPEY01000020">
    <property type="protein sequence ID" value="GIU44296.1"/>
    <property type="molecule type" value="Genomic_DNA"/>
</dbReference>
<comment type="caution">
    <text evidence="2">The sequence shown here is derived from an EMBL/GenBank/DDBJ whole genome shotgun (WGS) entry which is preliminary data.</text>
</comment>
<dbReference type="RefSeq" id="WP_220780573.1">
    <property type="nucleotide sequence ID" value="NZ_BPEY01000020.1"/>
</dbReference>
<gene>
    <name evidence="2" type="ORF">TUM4438_15170</name>
</gene>
<dbReference type="PROSITE" id="PS00409">
    <property type="entry name" value="PROKAR_NTER_METHYL"/>
    <property type="match status" value="1"/>
</dbReference>
<evidence type="ECO:0000256" key="1">
    <source>
        <dbReference type="SAM" id="Phobius"/>
    </source>
</evidence>
<keyword evidence="1" id="KW-0812">Transmembrane</keyword>
<evidence type="ECO:0000313" key="2">
    <source>
        <dbReference type="EMBL" id="GIU44296.1"/>
    </source>
</evidence>
<dbReference type="InterPro" id="IPR045584">
    <property type="entry name" value="Pilin-like"/>
</dbReference>